<accession>A0AB34IKV1</accession>
<keyword evidence="3" id="KW-1185">Reference proteome</keyword>
<evidence type="ECO:0000256" key="1">
    <source>
        <dbReference type="SAM" id="MobiDB-lite"/>
    </source>
</evidence>
<comment type="caution">
    <text evidence="2">The sequence shown here is derived from an EMBL/GenBank/DDBJ whole genome shotgun (WGS) entry which is preliminary data.</text>
</comment>
<dbReference type="EMBL" id="JBGBPQ010000022">
    <property type="protein sequence ID" value="KAL1503031.1"/>
    <property type="molecule type" value="Genomic_DNA"/>
</dbReference>
<dbReference type="Proteomes" id="UP001515480">
    <property type="component" value="Unassembled WGS sequence"/>
</dbReference>
<gene>
    <name evidence="2" type="ORF">AB1Y20_011100</name>
</gene>
<reference evidence="2 3" key="1">
    <citation type="journal article" date="2024" name="Science">
        <title>Giant polyketide synthase enzymes in the biosynthesis of giant marine polyether toxins.</title>
        <authorList>
            <person name="Fallon T.R."/>
            <person name="Shende V.V."/>
            <person name="Wierzbicki I.H."/>
            <person name="Pendleton A.L."/>
            <person name="Watervoot N.F."/>
            <person name="Auber R.P."/>
            <person name="Gonzalez D.J."/>
            <person name="Wisecaver J.H."/>
            <person name="Moore B.S."/>
        </authorList>
    </citation>
    <scope>NUCLEOTIDE SEQUENCE [LARGE SCALE GENOMIC DNA]</scope>
    <source>
        <strain evidence="2 3">12B1</strain>
    </source>
</reference>
<dbReference type="AlphaFoldDB" id="A0AB34IKV1"/>
<evidence type="ECO:0000313" key="3">
    <source>
        <dbReference type="Proteomes" id="UP001515480"/>
    </source>
</evidence>
<organism evidence="2 3">
    <name type="scientific">Prymnesium parvum</name>
    <name type="common">Toxic golden alga</name>
    <dbReference type="NCBI Taxonomy" id="97485"/>
    <lineage>
        <taxon>Eukaryota</taxon>
        <taxon>Haptista</taxon>
        <taxon>Haptophyta</taxon>
        <taxon>Prymnesiophyceae</taxon>
        <taxon>Prymnesiales</taxon>
        <taxon>Prymnesiaceae</taxon>
        <taxon>Prymnesium</taxon>
    </lineage>
</organism>
<name>A0AB34IKV1_PRYPA</name>
<proteinExistence type="predicted"/>
<protein>
    <submittedName>
        <fullName evidence="2">Uncharacterized protein</fullName>
    </submittedName>
</protein>
<evidence type="ECO:0000313" key="2">
    <source>
        <dbReference type="EMBL" id="KAL1503031.1"/>
    </source>
</evidence>
<sequence>MGPTRNAHPRPRRQGGGRSALYDERREARGTARQYAAEWSDAAAQVVFDALHSESRRMGAGVCKYAEGVLKGDVDSIDRFVTQCCQGVSTA</sequence>
<feature type="region of interest" description="Disordered" evidence="1">
    <location>
        <begin position="1"/>
        <end position="27"/>
    </location>
</feature>